<dbReference type="InterPro" id="IPR000847">
    <property type="entry name" value="LysR_HTH_N"/>
</dbReference>
<dbReference type="InterPro" id="IPR005119">
    <property type="entry name" value="LysR_subst-bd"/>
</dbReference>
<dbReference type="Pfam" id="PF00126">
    <property type="entry name" value="HTH_1"/>
    <property type="match status" value="1"/>
</dbReference>
<dbReference type="PRINTS" id="PR00039">
    <property type="entry name" value="HTHLYSR"/>
</dbReference>
<dbReference type="FunFam" id="1.10.10.10:FF:000001">
    <property type="entry name" value="LysR family transcriptional regulator"/>
    <property type="match status" value="1"/>
</dbReference>
<dbReference type="InterPro" id="IPR036390">
    <property type="entry name" value="WH_DNA-bd_sf"/>
</dbReference>
<evidence type="ECO:0000313" key="6">
    <source>
        <dbReference type="EMBL" id="MBC8544741.1"/>
    </source>
</evidence>
<dbReference type="PANTHER" id="PTHR30419">
    <property type="entry name" value="HTH-TYPE TRANSCRIPTIONAL REGULATOR YBHD"/>
    <property type="match status" value="1"/>
</dbReference>
<keyword evidence="2" id="KW-0805">Transcription regulation</keyword>
<dbReference type="SUPFAM" id="SSF46785">
    <property type="entry name" value="Winged helix' DNA-binding domain"/>
    <property type="match status" value="1"/>
</dbReference>
<accession>A0A926DU57</accession>
<dbReference type="GO" id="GO:0003700">
    <property type="term" value="F:DNA-binding transcription factor activity"/>
    <property type="evidence" value="ECO:0007669"/>
    <property type="project" value="InterPro"/>
</dbReference>
<protein>
    <submittedName>
        <fullName evidence="6">LysR family transcriptional regulator</fullName>
    </submittedName>
</protein>
<name>A0A926DU57_9FIRM</name>
<evidence type="ECO:0000256" key="1">
    <source>
        <dbReference type="ARBA" id="ARBA00009437"/>
    </source>
</evidence>
<dbReference type="GO" id="GO:0005829">
    <property type="term" value="C:cytosol"/>
    <property type="evidence" value="ECO:0007669"/>
    <property type="project" value="TreeGrafter"/>
</dbReference>
<evidence type="ECO:0000259" key="5">
    <source>
        <dbReference type="PROSITE" id="PS50931"/>
    </source>
</evidence>
<evidence type="ECO:0000256" key="3">
    <source>
        <dbReference type="ARBA" id="ARBA00023125"/>
    </source>
</evidence>
<dbReference type="PANTHER" id="PTHR30419:SF8">
    <property type="entry name" value="NITROGEN ASSIMILATION TRANSCRIPTIONAL ACTIVATOR-RELATED"/>
    <property type="match status" value="1"/>
</dbReference>
<keyword evidence="4" id="KW-0804">Transcription</keyword>
<dbReference type="Pfam" id="PF03466">
    <property type="entry name" value="LysR_substrate"/>
    <property type="match status" value="1"/>
</dbReference>
<organism evidence="6 7">
    <name type="scientific">Bianquea renquensis</name>
    <dbReference type="NCBI Taxonomy" id="2763661"/>
    <lineage>
        <taxon>Bacteria</taxon>
        <taxon>Bacillati</taxon>
        <taxon>Bacillota</taxon>
        <taxon>Clostridia</taxon>
        <taxon>Eubacteriales</taxon>
        <taxon>Bianqueaceae</taxon>
        <taxon>Bianquea</taxon>
    </lineage>
</organism>
<evidence type="ECO:0000313" key="7">
    <source>
        <dbReference type="Proteomes" id="UP000657006"/>
    </source>
</evidence>
<comment type="caution">
    <text evidence="6">The sequence shown here is derived from an EMBL/GenBank/DDBJ whole genome shotgun (WGS) entry which is preliminary data.</text>
</comment>
<proteinExistence type="inferred from homology"/>
<dbReference type="Gene3D" id="3.40.190.290">
    <property type="match status" value="1"/>
</dbReference>
<dbReference type="SUPFAM" id="SSF53850">
    <property type="entry name" value="Periplasmic binding protein-like II"/>
    <property type="match status" value="1"/>
</dbReference>
<dbReference type="InterPro" id="IPR036388">
    <property type="entry name" value="WH-like_DNA-bd_sf"/>
</dbReference>
<dbReference type="Proteomes" id="UP000657006">
    <property type="component" value="Unassembled WGS sequence"/>
</dbReference>
<reference evidence="6" key="1">
    <citation type="submission" date="2020-08" db="EMBL/GenBank/DDBJ databases">
        <title>Genome public.</title>
        <authorList>
            <person name="Liu C."/>
            <person name="Sun Q."/>
        </authorList>
    </citation>
    <scope>NUCLEOTIDE SEQUENCE</scope>
    <source>
        <strain evidence="6">NSJ-32</strain>
    </source>
</reference>
<dbReference type="GO" id="GO:0003677">
    <property type="term" value="F:DNA binding"/>
    <property type="evidence" value="ECO:0007669"/>
    <property type="project" value="UniProtKB-KW"/>
</dbReference>
<dbReference type="AlphaFoldDB" id="A0A926DU57"/>
<comment type="similarity">
    <text evidence="1">Belongs to the LysR transcriptional regulatory family.</text>
</comment>
<keyword evidence="3" id="KW-0238">DNA-binding</keyword>
<dbReference type="PROSITE" id="PS50931">
    <property type="entry name" value="HTH_LYSR"/>
    <property type="match status" value="1"/>
</dbReference>
<dbReference type="Gene3D" id="1.10.10.10">
    <property type="entry name" value="Winged helix-like DNA-binding domain superfamily/Winged helix DNA-binding domain"/>
    <property type="match status" value="1"/>
</dbReference>
<keyword evidence="7" id="KW-1185">Reference proteome</keyword>
<sequence>MEIRVLRYFLAVVREEGINRAAEALHITQPTLSRQLSQLEDEVGVKLFHRGAKKITLTNEGILLRRRAEEILSLVDRTERELIEQDELVEGRIVIGGGELAAMQVLPEIIEDYREKYPLVTFDIFTGNADLVKERMEKGLIDIGVLLEPVDIEKFEFIRLRGKEQWVVLMRPDDPLAEKETVSAKDLENVPLILPSRTNVQNELSNWFGDSFQEKQVLFTSNLATNSALMVQRGLAYSLVIEGSIPFWDRGKITYRPLCPELTANSVLAWKKQQPFSIAATKFIEHLKCFLGINKV</sequence>
<feature type="domain" description="HTH lysR-type" evidence="5">
    <location>
        <begin position="1"/>
        <end position="58"/>
    </location>
</feature>
<evidence type="ECO:0000256" key="4">
    <source>
        <dbReference type="ARBA" id="ARBA00023163"/>
    </source>
</evidence>
<dbReference type="CDD" id="cd05466">
    <property type="entry name" value="PBP2_LTTR_substrate"/>
    <property type="match status" value="1"/>
</dbReference>
<evidence type="ECO:0000256" key="2">
    <source>
        <dbReference type="ARBA" id="ARBA00023015"/>
    </source>
</evidence>
<dbReference type="RefSeq" id="WP_177714400.1">
    <property type="nucleotide sequence ID" value="NZ_JACRSQ010000029.1"/>
</dbReference>
<dbReference type="EMBL" id="JACRSQ010000029">
    <property type="protein sequence ID" value="MBC8544741.1"/>
    <property type="molecule type" value="Genomic_DNA"/>
</dbReference>
<dbReference type="InterPro" id="IPR050950">
    <property type="entry name" value="HTH-type_LysR_regulators"/>
</dbReference>
<gene>
    <name evidence="6" type="ORF">H8730_14425</name>
</gene>